<protein>
    <submittedName>
        <fullName evidence="1">Uncharacterized protein</fullName>
    </submittedName>
</protein>
<dbReference type="EMBL" id="JBEPSH010000002">
    <property type="protein sequence ID" value="MET4576219.1"/>
    <property type="molecule type" value="Genomic_DNA"/>
</dbReference>
<organism evidence="1 2">
    <name type="scientific">Ottowia thiooxydans</name>
    <dbReference type="NCBI Taxonomy" id="219182"/>
    <lineage>
        <taxon>Bacteria</taxon>
        <taxon>Pseudomonadati</taxon>
        <taxon>Pseudomonadota</taxon>
        <taxon>Betaproteobacteria</taxon>
        <taxon>Burkholderiales</taxon>
        <taxon>Comamonadaceae</taxon>
        <taxon>Ottowia</taxon>
    </lineage>
</organism>
<dbReference type="Proteomes" id="UP001549320">
    <property type="component" value="Unassembled WGS sequence"/>
</dbReference>
<keyword evidence="2" id="KW-1185">Reference proteome</keyword>
<name>A0ABV2Q5A5_9BURK</name>
<gene>
    <name evidence="1" type="ORF">ABIE13_001319</name>
</gene>
<sequence>MVIDQTAGARSHFPKERCAPSFFPAVVCSNLPDVARLPLALAQLPGFAELGE</sequence>
<reference evidence="1 2" key="1">
    <citation type="submission" date="2024-06" db="EMBL/GenBank/DDBJ databases">
        <title>Sorghum-associated microbial communities from plants grown in Nebraska, USA.</title>
        <authorList>
            <person name="Schachtman D."/>
        </authorList>
    </citation>
    <scope>NUCLEOTIDE SEQUENCE [LARGE SCALE GENOMIC DNA]</scope>
    <source>
        <strain evidence="1 2">2709</strain>
    </source>
</reference>
<proteinExistence type="predicted"/>
<evidence type="ECO:0000313" key="1">
    <source>
        <dbReference type="EMBL" id="MET4576219.1"/>
    </source>
</evidence>
<comment type="caution">
    <text evidence="1">The sequence shown here is derived from an EMBL/GenBank/DDBJ whole genome shotgun (WGS) entry which is preliminary data.</text>
</comment>
<accession>A0ABV2Q5A5</accession>
<evidence type="ECO:0000313" key="2">
    <source>
        <dbReference type="Proteomes" id="UP001549320"/>
    </source>
</evidence>